<dbReference type="Proteomes" id="UP001175271">
    <property type="component" value="Unassembled WGS sequence"/>
</dbReference>
<name>A0AA39LX96_9BILA</name>
<evidence type="ECO:0000313" key="5">
    <source>
        <dbReference type="Proteomes" id="UP001175271"/>
    </source>
</evidence>
<accession>A0AA39LX96</accession>
<keyword evidence="3" id="KW-0732">Signal</keyword>
<keyword evidence="5" id="KW-1185">Reference proteome</keyword>
<dbReference type="CDD" id="cd19941">
    <property type="entry name" value="TIL"/>
    <property type="match status" value="1"/>
</dbReference>
<evidence type="ECO:0000313" key="4">
    <source>
        <dbReference type="EMBL" id="KAK0412685.1"/>
    </source>
</evidence>
<comment type="caution">
    <text evidence="4">The sequence shown here is derived from an EMBL/GenBank/DDBJ whole genome shotgun (WGS) entry which is preliminary data.</text>
</comment>
<dbReference type="AlphaFoldDB" id="A0AA39LX96"/>
<evidence type="ECO:0008006" key="6">
    <source>
        <dbReference type="Google" id="ProtNLM"/>
    </source>
</evidence>
<keyword evidence="1" id="KW-0722">Serine protease inhibitor</keyword>
<sequence>MWNRGIMKFVVVVWLAITTLCDTVADAQSTTTTKLLSISTSSPISGGITCGPNEEVTKCLPCEQDCDTAVRNITTICVGQVCFDDGPEFCECPIEKGFARNCDDKCVAVSECPIPGCLTGEEWSDSPCDGTCEVPQPNCSLFDCLLPDCACKPGYVRFYSQCIPQSTCPPKKEDHCGGCPAGQLCKHHPGWWSWFFGFFPGGHSCFRIVESQSTGPPIGGLNASTSISSNGTTLFSSGNVSNPTQTSTGLSPLVALTTSSSGTNLTTSSPLTTTPKATFNSSVSASTNLTCGQNEEVSNCLPCEQSCDSAVRNITTICINDLCFNDGPQFCDCSVAKGFARDFNGKCIPHSQCPIPGCPSGQEWSKGPCDGTCEVPQPNCTLFNCSFPGCACKPGYVRFYGQCIPQAMCPPRREDRCGGCPAGKTCSHHEGYFFHRDRKPQCQWYNPCGFEVEEIDTYGPDK</sequence>
<dbReference type="InterPro" id="IPR036084">
    <property type="entry name" value="Ser_inhib-like_sf"/>
</dbReference>
<dbReference type="Gene3D" id="2.10.25.10">
    <property type="entry name" value="Laminin"/>
    <property type="match status" value="4"/>
</dbReference>
<dbReference type="GO" id="GO:0004867">
    <property type="term" value="F:serine-type endopeptidase inhibitor activity"/>
    <property type="evidence" value="ECO:0007669"/>
    <property type="project" value="UniProtKB-KW"/>
</dbReference>
<evidence type="ECO:0000256" key="3">
    <source>
        <dbReference type="SAM" id="SignalP"/>
    </source>
</evidence>
<keyword evidence="2" id="KW-1015">Disulfide bond</keyword>
<evidence type="ECO:0000256" key="2">
    <source>
        <dbReference type="ARBA" id="ARBA00023157"/>
    </source>
</evidence>
<reference evidence="4" key="1">
    <citation type="submission" date="2023-06" db="EMBL/GenBank/DDBJ databases">
        <title>Genomic analysis of the entomopathogenic nematode Steinernema hermaphroditum.</title>
        <authorList>
            <person name="Schwarz E.M."/>
            <person name="Heppert J.K."/>
            <person name="Baniya A."/>
            <person name="Schwartz H.T."/>
            <person name="Tan C.-H."/>
            <person name="Antoshechkin I."/>
            <person name="Sternberg P.W."/>
            <person name="Goodrich-Blair H."/>
            <person name="Dillman A.R."/>
        </authorList>
    </citation>
    <scope>NUCLEOTIDE SEQUENCE</scope>
    <source>
        <strain evidence="4">PS9179</strain>
        <tissue evidence="4">Whole animal</tissue>
    </source>
</reference>
<dbReference type="SUPFAM" id="SSF57567">
    <property type="entry name" value="Serine protease inhibitors"/>
    <property type="match status" value="1"/>
</dbReference>
<keyword evidence="1" id="KW-0646">Protease inhibitor</keyword>
<protein>
    <recommendedName>
        <fullName evidence="6">TIL domain-containing protein</fullName>
    </recommendedName>
</protein>
<dbReference type="PANTHER" id="PTHR23259">
    <property type="entry name" value="RIDDLE"/>
    <property type="match status" value="1"/>
</dbReference>
<evidence type="ECO:0000256" key="1">
    <source>
        <dbReference type="ARBA" id="ARBA00022900"/>
    </source>
</evidence>
<dbReference type="InterPro" id="IPR051368">
    <property type="entry name" value="SerProtInhib-TIL_Domain"/>
</dbReference>
<dbReference type="EMBL" id="JAUCMV010000003">
    <property type="protein sequence ID" value="KAK0412685.1"/>
    <property type="molecule type" value="Genomic_DNA"/>
</dbReference>
<proteinExistence type="predicted"/>
<dbReference type="PANTHER" id="PTHR23259:SF70">
    <property type="entry name" value="ACCESSORY GLAND PROTEIN ACP62F-RELATED"/>
    <property type="match status" value="1"/>
</dbReference>
<organism evidence="4 5">
    <name type="scientific">Steinernema hermaphroditum</name>
    <dbReference type="NCBI Taxonomy" id="289476"/>
    <lineage>
        <taxon>Eukaryota</taxon>
        <taxon>Metazoa</taxon>
        <taxon>Ecdysozoa</taxon>
        <taxon>Nematoda</taxon>
        <taxon>Chromadorea</taxon>
        <taxon>Rhabditida</taxon>
        <taxon>Tylenchina</taxon>
        <taxon>Panagrolaimomorpha</taxon>
        <taxon>Strongyloidoidea</taxon>
        <taxon>Steinernematidae</taxon>
        <taxon>Steinernema</taxon>
    </lineage>
</organism>
<feature type="chain" id="PRO_5041290412" description="TIL domain-containing protein" evidence="3">
    <location>
        <begin position="22"/>
        <end position="462"/>
    </location>
</feature>
<feature type="signal peptide" evidence="3">
    <location>
        <begin position="1"/>
        <end position="21"/>
    </location>
</feature>
<gene>
    <name evidence="4" type="ORF">QR680_006352</name>
</gene>